<dbReference type="Gene3D" id="3.20.20.80">
    <property type="entry name" value="Glycosidases"/>
    <property type="match status" value="1"/>
</dbReference>
<dbReference type="PANTHER" id="PTHR34983">
    <property type="entry name" value="ARABINOGALACTAN ENDO-BETA-1,4-GALACTANASE A"/>
    <property type="match status" value="1"/>
</dbReference>
<evidence type="ECO:0000313" key="8">
    <source>
        <dbReference type="Proteomes" id="UP001595699"/>
    </source>
</evidence>
<reference evidence="8" key="1">
    <citation type="journal article" date="2019" name="Int. J. Syst. Evol. Microbiol.">
        <title>The Global Catalogue of Microorganisms (GCM) 10K type strain sequencing project: providing services to taxonomists for standard genome sequencing and annotation.</title>
        <authorList>
            <consortium name="The Broad Institute Genomics Platform"/>
            <consortium name="The Broad Institute Genome Sequencing Center for Infectious Disease"/>
            <person name="Wu L."/>
            <person name="Ma J."/>
        </authorList>
    </citation>
    <scope>NUCLEOTIDE SEQUENCE [LARGE SCALE GENOMIC DNA]</scope>
    <source>
        <strain evidence="8">CGMCC 4.7241</strain>
    </source>
</reference>
<dbReference type="RefSeq" id="WP_205122758.1">
    <property type="nucleotide sequence ID" value="NZ_JAFBCM010000001.1"/>
</dbReference>
<protein>
    <recommendedName>
        <fullName evidence="3 6">Arabinogalactan endo-beta-1,4-galactanase</fullName>
        <ecNumber evidence="3 6">3.2.1.89</ecNumber>
    </recommendedName>
</protein>
<evidence type="ECO:0000256" key="5">
    <source>
        <dbReference type="ARBA" id="ARBA00023295"/>
    </source>
</evidence>
<evidence type="ECO:0000313" key="7">
    <source>
        <dbReference type="EMBL" id="MFC3762762.1"/>
    </source>
</evidence>
<proteinExistence type="inferred from homology"/>
<accession>A0ABV7YDQ8</accession>
<evidence type="ECO:0000256" key="6">
    <source>
        <dbReference type="RuleBase" id="RU361192"/>
    </source>
</evidence>
<dbReference type="Proteomes" id="UP001595699">
    <property type="component" value="Unassembled WGS sequence"/>
</dbReference>
<evidence type="ECO:0000256" key="4">
    <source>
        <dbReference type="ARBA" id="ARBA00022801"/>
    </source>
</evidence>
<comment type="catalytic activity">
    <reaction evidence="1 6">
        <text>The enzyme specifically hydrolyzes (1-&gt;4)-beta-D-galactosidic linkages in type I arabinogalactans.</text>
        <dbReference type="EC" id="3.2.1.89"/>
    </reaction>
</comment>
<name>A0ABV7YDQ8_9ACTN</name>
<evidence type="ECO:0000256" key="1">
    <source>
        <dbReference type="ARBA" id="ARBA00001695"/>
    </source>
</evidence>
<comment type="caution">
    <text evidence="7">The sequence shown here is derived from an EMBL/GenBank/DDBJ whole genome shotgun (WGS) entry which is preliminary data.</text>
</comment>
<dbReference type="InterPro" id="IPR017853">
    <property type="entry name" value="GH"/>
</dbReference>
<evidence type="ECO:0000256" key="3">
    <source>
        <dbReference type="ARBA" id="ARBA00012556"/>
    </source>
</evidence>
<dbReference type="SUPFAM" id="SSF51445">
    <property type="entry name" value="(Trans)glycosidases"/>
    <property type="match status" value="1"/>
</dbReference>
<dbReference type="InterPro" id="IPR011683">
    <property type="entry name" value="Glyco_hydro_53"/>
</dbReference>
<dbReference type="Pfam" id="PF07745">
    <property type="entry name" value="Glyco_hydro_53"/>
    <property type="match status" value="1"/>
</dbReference>
<dbReference type="EC" id="3.2.1.89" evidence="3 6"/>
<keyword evidence="8" id="KW-1185">Reference proteome</keyword>
<keyword evidence="5 6" id="KW-0326">Glycosidase</keyword>
<dbReference type="PANTHER" id="PTHR34983:SF1">
    <property type="entry name" value="ARABINOGALACTAN ENDO-BETA-1,4-GALACTANASE A"/>
    <property type="match status" value="1"/>
</dbReference>
<dbReference type="EMBL" id="JBHRZH010000016">
    <property type="protein sequence ID" value="MFC3762762.1"/>
    <property type="molecule type" value="Genomic_DNA"/>
</dbReference>
<comment type="similarity">
    <text evidence="2 6">Belongs to the glycosyl hydrolase 53 family.</text>
</comment>
<sequence>MRAISRRVLLGSALTASTIGLAQAPAQAGGGRALSVRGADIGLTLQTEDLGIRLRDLDGRVRPIEQILARRGGTHVRLRVWTNPPAGYSNLASALTLGRRAKRAGLKILLNLHYSDFWADPGKQPTPVAWRGQDLPTLAATIRQYTKDVVAAFAAQRTPVDMVQVGNEITNGMLHPVGELYPTDGRPEQWPAFTTLLKAGAAGALAGAPRGRRPKIMLHIDKGGDNGASRWFFDHMEEYGVPFDLIGQSYYPIWHGSLADLEANLHDLAPRYRKDLVVVETAYPWTRANGDALGNFYPGPEPLPDEATYPATPAGQAAFFERLRKILLGVPRGRGLGFFDWEPGWVPGVPWAPGEAGTPNDNLTMFDFGGRALPVLRAFRRP</sequence>
<evidence type="ECO:0000256" key="2">
    <source>
        <dbReference type="ARBA" id="ARBA00010687"/>
    </source>
</evidence>
<keyword evidence="4 6" id="KW-0378">Hydrolase</keyword>
<gene>
    <name evidence="7" type="ORF">ACFOUW_18110</name>
</gene>
<organism evidence="7 8">
    <name type="scientific">Tenggerimyces flavus</name>
    <dbReference type="NCBI Taxonomy" id="1708749"/>
    <lineage>
        <taxon>Bacteria</taxon>
        <taxon>Bacillati</taxon>
        <taxon>Actinomycetota</taxon>
        <taxon>Actinomycetes</taxon>
        <taxon>Propionibacteriales</taxon>
        <taxon>Nocardioidaceae</taxon>
        <taxon>Tenggerimyces</taxon>
    </lineage>
</organism>